<accession>A0ACB8ZLS8</accession>
<dbReference type="EMBL" id="CM042056">
    <property type="protein sequence ID" value="KAI3697105.1"/>
    <property type="molecule type" value="Genomic_DNA"/>
</dbReference>
<evidence type="ECO:0000313" key="2">
    <source>
        <dbReference type="Proteomes" id="UP001055879"/>
    </source>
</evidence>
<evidence type="ECO:0000313" key="1">
    <source>
        <dbReference type="EMBL" id="KAI3697105.1"/>
    </source>
</evidence>
<sequence length="198" mass="23092">MEKPFSFCFIFFTICFCIIISVANSCREFSVIIFNDNIKEEVNGECKIKDDPTELTRYVTVSYNESYLWSLCEDEKSHPTKTVHWCDFKLGKKHQRLDVFNYTVRPGCMGKSHNRKCTWLIRHDGFYFVDRRTVPPKQRKSHDWKVHAVAVDLFVILITSLICGYTFKFGSERLYLLIRACFSHERTGNGAACNGDGR</sequence>
<comment type="caution">
    <text evidence="1">The sequence shown here is derived from an EMBL/GenBank/DDBJ whole genome shotgun (WGS) entry which is preliminary data.</text>
</comment>
<reference evidence="1 2" key="2">
    <citation type="journal article" date="2022" name="Mol. Ecol. Resour.">
        <title>The genomes of chicory, endive, great burdock and yacon provide insights into Asteraceae paleo-polyploidization history and plant inulin production.</title>
        <authorList>
            <person name="Fan W."/>
            <person name="Wang S."/>
            <person name="Wang H."/>
            <person name="Wang A."/>
            <person name="Jiang F."/>
            <person name="Liu H."/>
            <person name="Zhao H."/>
            <person name="Xu D."/>
            <person name="Zhang Y."/>
        </authorList>
    </citation>
    <scope>NUCLEOTIDE SEQUENCE [LARGE SCALE GENOMIC DNA]</scope>
    <source>
        <strain evidence="2">cv. Niubang</strain>
    </source>
</reference>
<dbReference type="Proteomes" id="UP001055879">
    <property type="component" value="Linkage Group LG10"/>
</dbReference>
<reference evidence="2" key="1">
    <citation type="journal article" date="2022" name="Mol. Ecol. Resour.">
        <title>The genomes of chicory, endive, great burdock and yacon provide insights into Asteraceae palaeo-polyploidization history and plant inulin production.</title>
        <authorList>
            <person name="Fan W."/>
            <person name="Wang S."/>
            <person name="Wang H."/>
            <person name="Wang A."/>
            <person name="Jiang F."/>
            <person name="Liu H."/>
            <person name="Zhao H."/>
            <person name="Xu D."/>
            <person name="Zhang Y."/>
        </authorList>
    </citation>
    <scope>NUCLEOTIDE SEQUENCE [LARGE SCALE GENOMIC DNA]</scope>
    <source>
        <strain evidence="2">cv. Niubang</strain>
    </source>
</reference>
<protein>
    <submittedName>
        <fullName evidence="1">Uncharacterized protein</fullName>
    </submittedName>
</protein>
<organism evidence="1 2">
    <name type="scientific">Arctium lappa</name>
    <name type="common">Greater burdock</name>
    <name type="synonym">Lappa major</name>
    <dbReference type="NCBI Taxonomy" id="4217"/>
    <lineage>
        <taxon>Eukaryota</taxon>
        <taxon>Viridiplantae</taxon>
        <taxon>Streptophyta</taxon>
        <taxon>Embryophyta</taxon>
        <taxon>Tracheophyta</taxon>
        <taxon>Spermatophyta</taxon>
        <taxon>Magnoliopsida</taxon>
        <taxon>eudicotyledons</taxon>
        <taxon>Gunneridae</taxon>
        <taxon>Pentapetalae</taxon>
        <taxon>asterids</taxon>
        <taxon>campanulids</taxon>
        <taxon>Asterales</taxon>
        <taxon>Asteraceae</taxon>
        <taxon>Carduoideae</taxon>
        <taxon>Cardueae</taxon>
        <taxon>Arctiinae</taxon>
        <taxon>Arctium</taxon>
    </lineage>
</organism>
<keyword evidence="2" id="KW-1185">Reference proteome</keyword>
<gene>
    <name evidence="1" type="ORF">L6452_29861</name>
</gene>
<name>A0ACB8ZLS8_ARCLA</name>
<proteinExistence type="predicted"/>